<dbReference type="PANTHER" id="PTHR33606">
    <property type="entry name" value="PROTEIN YCII"/>
    <property type="match status" value="1"/>
</dbReference>
<keyword evidence="4" id="KW-1185">Reference proteome</keyword>
<comment type="caution">
    <text evidence="3">The sequence shown here is derived from an EMBL/GenBank/DDBJ whole genome shotgun (WGS) entry which is preliminary data.</text>
</comment>
<reference evidence="3" key="1">
    <citation type="submission" date="2021-04" db="EMBL/GenBank/DDBJ databases">
        <title>Pseudonocardia sp. nov., isolated from sandy soil of mangrove forest.</title>
        <authorList>
            <person name="Zan Z."/>
            <person name="Huang R."/>
            <person name="Liu W."/>
        </authorList>
    </citation>
    <scope>NUCLEOTIDE SEQUENCE</scope>
    <source>
        <strain evidence="3">S2-4</strain>
    </source>
</reference>
<organism evidence="3 4">
    <name type="scientific">Pseudonocardia humida</name>
    <dbReference type="NCBI Taxonomy" id="2800819"/>
    <lineage>
        <taxon>Bacteria</taxon>
        <taxon>Bacillati</taxon>
        <taxon>Actinomycetota</taxon>
        <taxon>Actinomycetes</taxon>
        <taxon>Pseudonocardiales</taxon>
        <taxon>Pseudonocardiaceae</taxon>
        <taxon>Pseudonocardia</taxon>
    </lineage>
</organism>
<dbReference type="InterPro" id="IPR011008">
    <property type="entry name" value="Dimeric_a/b-barrel"/>
</dbReference>
<dbReference type="Proteomes" id="UP001165283">
    <property type="component" value="Unassembled WGS sequence"/>
</dbReference>
<evidence type="ECO:0000313" key="4">
    <source>
        <dbReference type="Proteomes" id="UP001165283"/>
    </source>
</evidence>
<dbReference type="EMBL" id="JAGSOV010000011">
    <property type="protein sequence ID" value="MCO1654504.1"/>
    <property type="molecule type" value="Genomic_DNA"/>
</dbReference>
<dbReference type="Gene3D" id="3.30.70.1060">
    <property type="entry name" value="Dimeric alpha+beta barrel"/>
    <property type="match status" value="1"/>
</dbReference>
<dbReference type="InterPro" id="IPR051807">
    <property type="entry name" value="Sec-metab_biosynth-assoc"/>
</dbReference>
<protein>
    <recommendedName>
        <fullName evidence="2">YCII-related domain-containing protein</fullName>
    </recommendedName>
</protein>
<evidence type="ECO:0000259" key="2">
    <source>
        <dbReference type="Pfam" id="PF03795"/>
    </source>
</evidence>
<sequence length="98" mass="10547">MPVFAVTYAYPDDTADARAAVRPTHREFLRGLADEGVLLVSGPYAQGEAAGALLIFRSSTKDELLALLKQDPFQVEGLVSEVVATEWDVVTGSLAPHF</sequence>
<proteinExistence type="inferred from homology"/>
<gene>
    <name evidence="3" type="ORF">KDL28_05490</name>
</gene>
<comment type="similarity">
    <text evidence="1">Belongs to the YciI family.</text>
</comment>
<accession>A0ABT0ZUV0</accession>
<name>A0ABT0ZUV0_9PSEU</name>
<dbReference type="InterPro" id="IPR005545">
    <property type="entry name" value="YCII"/>
</dbReference>
<dbReference type="PANTHER" id="PTHR33606:SF3">
    <property type="entry name" value="PROTEIN YCII"/>
    <property type="match status" value="1"/>
</dbReference>
<dbReference type="Pfam" id="PF03795">
    <property type="entry name" value="YCII"/>
    <property type="match status" value="1"/>
</dbReference>
<dbReference type="RefSeq" id="WP_252436121.1">
    <property type="nucleotide sequence ID" value="NZ_JAGSOV010000011.1"/>
</dbReference>
<evidence type="ECO:0000313" key="3">
    <source>
        <dbReference type="EMBL" id="MCO1654504.1"/>
    </source>
</evidence>
<evidence type="ECO:0000256" key="1">
    <source>
        <dbReference type="ARBA" id="ARBA00007689"/>
    </source>
</evidence>
<dbReference type="SUPFAM" id="SSF54909">
    <property type="entry name" value="Dimeric alpha+beta barrel"/>
    <property type="match status" value="1"/>
</dbReference>
<feature type="domain" description="YCII-related" evidence="2">
    <location>
        <begin position="6"/>
        <end position="87"/>
    </location>
</feature>